<dbReference type="EMBL" id="JACJKH010000005">
    <property type="protein sequence ID" value="MBM6743420.1"/>
    <property type="molecule type" value="Genomic_DNA"/>
</dbReference>
<reference evidence="3 4" key="1">
    <citation type="journal article" date="2021" name="Sci. Rep.">
        <title>The distribution of antibiotic resistance genes in chicken gut microbiota commensals.</title>
        <authorList>
            <person name="Juricova H."/>
            <person name="Matiasovicova J."/>
            <person name="Kubasova T."/>
            <person name="Cejkova D."/>
            <person name="Rychlik I."/>
        </authorList>
    </citation>
    <scope>NUCLEOTIDE SEQUENCE [LARGE SCALE GENOMIC DNA]</scope>
    <source>
        <strain evidence="3 4">An770</strain>
    </source>
</reference>
<comment type="caution">
    <text evidence="3">The sequence shown here is derived from an EMBL/GenBank/DDBJ whole genome shotgun (WGS) entry which is preliminary data.</text>
</comment>
<sequence length="327" mass="37900">MPKRKEMCSSVSIEPDKGIVMMSISELHDFKGHPFKVERNPELFELRQSIEKEGILIPLLIRKNPNGDGYEIIAGHRRKEAAIWAGITELPVIIRELDDDQATIAMVDSNLQREKILPSEKAFAYKMKLEAMKQQGRRNDLTSGQVEPKLENETLEIYPLESEIDENGRVIIKQKSGKKGIRSNELLARQVGESVNQIKRYIRLTHLIPKILDMVDQEKLALTSAVEISFLTEEEQYELHAVMEIEQSIPNLSQANRLKRMSQQNRLDMDSIYEIMEEVKPNQREQVKIPLERVGKYFPADYTPLQQIELIEKLLREWAKQNKNISR</sequence>
<dbReference type="Gene3D" id="3.90.1530.30">
    <property type="match status" value="1"/>
</dbReference>
<dbReference type="Pfam" id="PF02195">
    <property type="entry name" value="ParB_N"/>
    <property type="match status" value="1"/>
</dbReference>
<keyword evidence="4" id="KW-1185">Reference proteome</keyword>
<gene>
    <name evidence="3" type="ORF">H6A32_03735</name>
</gene>
<dbReference type="InterPro" id="IPR036086">
    <property type="entry name" value="ParB/Sulfiredoxin_sf"/>
</dbReference>
<dbReference type="SMART" id="SM00470">
    <property type="entry name" value="ParB"/>
    <property type="match status" value="1"/>
</dbReference>
<dbReference type="InterPro" id="IPR003115">
    <property type="entry name" value="ParB_N"/>
</dbReference>
<dbReference type="Gene3D" id="1.10.10.2830">
    <property type="match status" value="1"/>
</dbReference>
<dbReference type="CDD" id="cd16407">
    <property type="entry name" value="ParB_N_like"/>
    <property type="match status" value="1"/>
</dbReference>
<comment type="similarity">
    <text evidence="1">Belongs to the ParB family.</text>
</comment>
<dbReference type="Proteomes" id="UP000775686">
    <property type="component" value="Unassembled WGS sequence"/>
</dbReference>
<accession>A0ABS2EEK2</accession>
<dbReference type="InterPro" id="IPR050336">
    <property type="entry name" value="Chromosome_partition/occlusion"/>
</dbReference>
<dbReference type="PANTHER" id="PTHR33375">
    <property type="entry name" value="CHROMOSOME-PARTITIONING PROTEIN PARB-RELATED"/>
    <property type="match status" value="1"/>
</dbReference>
<protein>
    <submittedName>
        <fullName evidence="3">ParB/RepB/Spo0J family partition protein</fullName>
    </submittedName>
</protein>
<dbReference type="SUPFAM" id="SSF110849">
    <property type="entry name" value="ParB/Sulfiredoxin"/>
    <property type="match status" value="1"/>
</dbReference>
<dbReference type="InterPro" id="IPR004437">
    <property type="entry name" value="ParB/RepB/Spo0J"/>
</dbReference>
<dbReference type="NCBIfam" id="TIGR00180">
    <property type="entry name" value="parB_part"/>
    <property type="match status" value="1"/>
</dbReference>
<evidence type="ECO:0000313" key="4">
    <source>
        <dbReference type="Proteomes" id="UP000775686"/>
    </source>
</evidence>
<dbReference type="SUPFAM" id="SSF109709">
    <property type="entry name" value="KorB DNA-binding domain-like"/>
    <property type="match status" value="1"/>
</dbReference>
<feature type="domain" description="ParB-like N-terminal" evidence="2">
    <location>
        <begin position="20"/>
        <end position="111"/>
    </location>
</feature>
<evidence type="ECO:0000256" key="1">
    <source>
        <dbReference type="ARBA" id="ARBA00006295"/>
    </source>
</evidence>
<dbReference type="RefSeq" id="WP_204863798.1">
    <property type="nucleotide sequence ID" value="NZ_JACJKH010000005.1"/>
</dbReference>
<evidence type="ECO:0000313" key="3">
    <source>
        <dbReference type="EMBL" id="MBM6743420.1"/>
    </source>
</evidence>
<evidence type="ECO:0000259" key="2">
    <source>
        <dbReference type="SMART" id="SM00470"/>
    </source>
</evidence>
<proteinExistence type="inferred from homology"/>
<dbReference type="PANTHER" id="PTHR33375:SF1">
    <property type="entry name" value="CHROMOSOME-PARTITIONING PROTEIN PARB-RELATED"/>
    <property type="match status" value="1"/>
</dbReference>
<name>A0ABS2EEK2_9FIRM</name>
<organism evidence="3 4">
    <name type="scientific">Drancourtella massiliensis</name>
    <dbReference type="NCBI Taxonomy" id="1632013"/>
    <lineage>
        <taxon>Bacteria</taxon>
        <taxon>Bacillati</taxon>
        <taxon>Bacillota</taxon>
        <taxon>Clostridia</taxon>
        <taxon>Eubacteriales</taxon>
        <taxon>Oscillospiraceae</taxon>
        <taxon>Drancourtella</taxon>
    </lineage>
</organism>